<evidence type="ECO:0000256" key="1">
    <source>
        <dbReference type="ARBA" id="ARBA00001933"/>
    </source>
</evidence>
<evidence type="ECO:0000256" key="2">
    <source>
        <dbReference type="ARBA" id="ARBA00006490"/>
    </source>
</evidence>
<dbReference type="InterPro" id="IPR015422">
    <property type="entry name" value="PyrdxlP-dep_Trfase_small"/>
</dbReference>
<feature type="non-terminal residue" evidence="6">
    <location>
        <position position="1"/>
    </location>
</feature>
<comment type="catalytic activity">
    <reaction evidence="4">
        <text>(sulfur carrier)-H + L-cysteine = (sulfur carrier)-SH + L-alanine</text>
        <dbReference type="Rhea" id="RHEA:43892"/>
        <dbReference type="Rhea" id="RHEA-COMP:14737"/>
        <dbReference type="Rhea" id="RHEA-COMP:14739"/>
        <dbReference type="ChEBI" id="CHEBI:29917"/>
        <dbReference type="ChEBI" id="CHEBI:35235"/>
        <dbReference type="ChEBI" id="CHEBI:57972"/>
        <dbReference type="ChEBI" id="CHEBI:64428"/>
        <dbReference type="EC" id="2.8.1.7"/>
    </reaction>
</comment>
<comment type="cofactor">
    <cofactor evidence="1">
        <name>pyridoxal 5'-phosphate</name>
        <dbReference type="ChEBI" id="CHEBI:597326"/>
    </cofactor>
</comment>
<keyword evidence="7" id="KW-1185">Reference proteome</keyword>
<evidence type="ECO:0000259" key="5">
    <source>
        <dbReference type="Pfam" id="PF00266"/>
    </source>
</evidence>
<comment type="caution">
    <text evidence="6">The sequence shown here is derived from an EMBL/GenBank/DDBJ whole genome shotgun (WGS) entry which is preliminary data.</text>
</comment>
<dbReference type="Gene3D" id="3.40.640.10">
    <property type="entry name" value="Type I PLP-dependent aspartate aminotransferase-like (Major domain)"/>
    <property type="match status" value="1"/>
</dbReference>
<dbReference type="PANTHER" id="PTHR11601:SF34">
    <property type="entry name" value="CYSTEINE DESULFURASE"/>
    <property type="match status" value="1"/>
</dbReference>
<organism evidence="6 7">
    <name type="scientific">Endomicrobium trichonymphae</name>
    <dbReference type="NCBI Taxonomy" id="1408204"/>
    <lineage>
        <taxon>Bacteria</taxon>
        <taxon>Pseudomonadati</taxon>
        <taxon>Elusimicrobiota</taxon>
        <taxon>Endomicrobiia</taxon>
        <taxon>Endomicrobiales</taxon>
        <taxon>Endomicrobiaceae</taxon>
        <taxon>Candidatus Endomicrobiellum</taxon>
    </lineage>
</organism>
<accession>A0A1E5II12</accession>
<reference evidence="6 7" key="1">
    <citation type="submission" date="2015-11" db="EMBL/GenBank/DDBJ databases">
        <title>Evidence for parallel genomic evolution in an endosymbiosis of termite gut flagellates.</title>
        <authorList>
            <person name="Zheng H."/>
        </authorList>
    </citation>
    <scope>NUCLEOTIDE SEQUENCE [LARGE SCALE GENOMIC DNA]</scope>
    <source>
        <strain evidence="6 7">CET450</strain>
    </source>
</reference>
<comment type="similarity">
    <text evidence="2">Belongs to the class-V pyridoxal-phosphate-dependent aminotransferase family. NifS/IscS subfamily.</text>
</comment>
<dbReference type="InterPro" id="IPR015421">
    <property type="entry name" value="PyrdxlP-dep_Trfase_major"/>
</dbReference>
<name>A0A1E5II12_ENDTX</name>
<proteinExistence type="inferred from homology"/>
<dbReference type="PANTHER" id="PTHR11601">
    <property type="entry name" value="CYSTEINE DESULFURYLASE FAMILY MEMBER"/>
    <property type="match status" value="1"/>
</dbReference>
<dbReference type="Pfam" id="PF00266">
    <property type="entry name" value="Aminotran_5"/>
    <property type="match status" value="1"/>
</dbReference>
<evidence type="ECO:0000313" key="6">
    <source>
        <dbReference type="EMBL" id="OEG70129.1"/>
    </source>
</evidence>
<dbReference type="InterPro" id="IPR015424">
    <property type="entry name" value="PyrdxlP-dep_Trfase"/>
</dbReference>
<gene>
    <name evidence="6" type="ORF">ATZ36_05975</name>
</gene>
<protein>
    <recommendedName>
        <fullName evidence="5">Aminotransferase class V domain-containing protein</fullName>
    </recommendedName>
</protein>
<dbReference type="SUPFAM" id="SSF53383">
    <property type="entry name" value="PLP-dependent transferases"/>
    <property type="match status" value="1"/>
</dbReference>
<dbReference type="Gene3D" id="3.90.1150.10">
    <property type="entry name" value="Aspartate Aminotransferase, domain 1"/>
    <property type="match status" value="1"/>
</dbReference>
<feature type="domain" description="Aminotransferase class V" evidence="5">
    <location>
        <begin position="2"/>
        <end position="243"/>
    </location>
</feature>
<dbReference type="Proteomes" id="UP000095237">
    <property type="component" value="Unassembled WGS sequence"/>
</dbReference>
<dbReference type="EMBL" id="LNVX01000457">
    <property type="protein sequence ID" value="OEG70129.1"/>
    <property type="molecule type" value="Genomic_DNA"/>
</dbReference>
<dbReference type="InterPro" id="IPR000192">
    <property type="entry name" value="Aminotrans_V_dom"/>
</dbReference>
<dbReference type="AlphaFoldDB" id="A0A1E5II12"/>
<sequence length="294" mass="32135">VDESELKKAMRRDTILVSVQYANPEIGTIQDIKKLVSAVKESDNAGKFVAFHTDAVSACGTIPVDVKDLGVDALTFSASVMYGPKGSAALYLKKGVRISPQIEGGIQENYRRSGTENLPAIVGFGKACEIAKDEIVKNGKAVQKLRDRLIAELPKRIEHIYLNGAWENRLPGNVNFSIEFVEGEALFLLLDAKGIMASSGSACASKNLKLSHILNAIGIDVAVGQGSILFTLSKFNTEEEINYVLEEFPNIVERLRDMSPLYSYFLKTGSRKVAGPGTDFDDHHDDHCSIEKID</sequence>
<dbReference type="GO" id="GO:0031071">
    <property type="term" value="F:cysteine desulfurase activity"/>
    <property type="evidence" value="ECO:0007669"/>
    <property type="project" value="UniProtKB-EC"/>
</dbReference>
<evidence type="ECO:0000256" key="3">
    <source>
        <dbReference type="ARBA" id="ARBA00022898"/>
    </source>
</evidence>
<evidence type="ECO:0000256" key="4">
    <source>
        <dbReference type="ARBA" id="ARBA00050776"/>
    </source>
</evidence>
<evidence type="ECO:0000313" key="7">
    <source>
        <dbReference type="Proteomes" id="UP000095237"/>
    </source>
</evidence>
<keyword evidence="3" id="KW-0663">Pyridoxal phosphate</keyword>